<feature type="compositionally biased region" description="Acidic residues" evidence="1">
    <location>
        <begin position="184"/>
        <end position="201"/>
    </location>
</feature>
<dbReference type="STRING" id="100787.A0A0G4KQZ4"/>
<dbReference type="InterPro" id="IPR021829">
    <property type="entry name" value="DUF3419"/>
</dbReference>
<evidence type="ECO:0000313" key="3">
    <source>
        <dbReference type="Proteomes" id="UP000044602"/>
    </source>
</evidence>
<reference evidence="2 3" key="1">
    <citation type="submission" date="2015-05" db="EMBL/GenBank/DDBJ databases">
        <authorList>
            <person name="Wang D.B."/>
            <person name="Wang M."/>
        </authorList>
    </citation>
    <scope>NUCLEOTIDE SEQUENCE [LARGE SCALE GENOMIC DNA]</scope>
    <source>
        <strain evidence="2">VL1</strain>
    </source>
</reference>
<feature type="region of interest" description="Disordered" evidence="1">
    <location>
        <begin position="150"/>
        <end position="210"/>
    </location>
</feature>
<evidence type="ECO:0000256" key="1">
    <source>
        <dbReference type="SAM" id="MobiDB-lite"/>
    </source>
</evidence>
<dbReference type="PANTHER" id="PTHR47473">
    <property type="entry name" value="BTA1P"/>
    <property type="match status" value="1"/>
</dbReference>
<feature type="compositionally biased region" description="Basic and acidic residues" evidence="1">
    <location>
        <begin position="165"/>
        <end position="183"/>
    </location>
</feature>
<protein>
    <submittedName>
        <fullName evidence="2">Uncharacterized protein</fullName>
    </submittedName>
</protein>
<gene>
    <name evidence="2" type="ORF">BN1708_017137</name>
</gene>
<dbReference type="Proteomes" id="UP000044602">
    <property type="component" value="Unassembled WGS sequence"/>
</dbReference>
<sequence>MQSPARIHAVDLNPTQNHLLELKVASYCALPYEDFWRLFGDGKHPDFRTLLMTKLSPHLSSRAFQYWLQNIHVFTNKRGYGLYDTGGSRHAIRVFRWITRIFGVRRAVAEFLDTKTLNEQREVWRTKIRPALLSKLLCNLVVSQESFLCSSLSPVEPGSPSAMDVDDKKKSKKKKDEKEKKEDEAVEDEEEEEESSSEDEGAPPRRDLPA</sequence>
<dbReference type="EMBL" id="CVQH01003280">
    <property type="protein sequence ID" value="CRK11840.1"/>
    <property type="molecule type" value="Genomic_DNA"/>
</dbReference>
<dbReference type="AlphaFoldDB" id="A0A0G4KQZ4"/>
<organism evidence="2 3">
    <name type="scientific">Verticillium longisporum</name>
    <name type="common">Verticillium dahliae var. longisporum</name>
    <dbReference type="NCBI Taxonomy" id="100787"/>
    <lineage>
        <taxon>Eukaryota</taxon>
        <taxon>Fungi</taxon>
        <taxon>Dikarya</taxon>
        <taxon>Ascomycota</taxon>
        <taxon>Pezizomycotina</taxon>
        <taxon>Sordariomycetes</taxon>
        <taxon>Hypocreomycetidae</taxon>
        <taxon>Glomerellales</taxon>
        <taxon>Plectosphaerellaceae</taxon>
        <taxon>Verticillium</taxon>
    </lineage>
</organism>
<feature type="non-terminal residue" evidence="2">
    <location>
        <position position="210"/>
    </location>
</feature>
<dbReference type="PANTHER" id="PTHR47473:SF1">
    <property type="entry name" value="METHYLTRANSFERASE DOMAIN-CONTAINING PROTEIN"/>
    <property type="match status" value="1"/>
</dbReference>
<keyword evidence="3" id="KW-1185">Reference proteome</keyword>
<accession>A0A0G4KQZ4</accession>
<evidence type="ECO:0000313" key="2">
    <source>
        <dbReference type="EMBL" id="CRK11840.1"/>
    </source>
</evidence>
<proteinExistence type="predicted"/>
<name>A0A0G4KQZ4_VERLO</name>
<dbReference type="Pfam" id="PF11899">
    <property type="entry name" value="DUF3419"/>
    <property type="match status" value="1"/>
</dbReference>